<reference evidence="1 2" key="1">
    <citation type="journal article" date="2019" name="Int. J. Syst. Evol. Microbiol.">
        <title>The Global Catalogue of Microorganisms (GCM) 10K type strain sequencing project: providing services to taxonomists for standard genome sequencing and annotation.</title>
        <authorList>
            <consortium name="The Broad Institute Genomics Platform"/>
            <consortium name="The Broad Institute Genome Sequencing Center for Infectious Disease"/>
            <person name="Wu L."/>
            <person name="Ma J."/>
        </authorList>
    </citation>
    <scope>NUCLEOTIDE SEQUENCE [LARGE SCALE GENOMIC DNA]</scope>
    <source>
        <strain evidence="1 2">XZYJT29</strain>
    </source>
</reference>
<dbReference type="Proteomes" id="UP001596432">
    <property type="component" value="Unassembled WGS sequence"/>
</dbReference>
<comment type="caution">
    <text evidence="1">The sequence shown here is derived from an EMBL/GenBank/DDBJ whole genome shotgun (WGS) entry which is preliminary data.</text>
</comment>
<protein>
    <recommendedName>
        <fullName evidence="3">Small CPxCG-related zinc finger protein</fullName>
    </recommendedName>
</protein>
<dbReference type="GeneID" id="78822339"/>
<organism evidence="1 2">
    <name type="scientific">Halosimplex aquaticum</name>
    <dbReference type="NCBI Taxonomy" id="3026162"/>
    <lineage>
        <taxon>Archaea</taxon>
        <taxon>Methanobacteriati</taxon>
        <taxon>Methanobacteriota</taxon>
        <taxon>Stenosarchaea group</taxon>
        <taxon>Halobacteria</taxon>
        <taxon>Halobacteriales</taxon>
        <taxon>Haloarculaceae</taxon>
        <taxon>Halosimplex</taxon>
    </lineage>
</organism>
<dbReference type="RefSeq" id="WP_274323083.1">
    <property type="nucleotide sequence ID" value="NZ_CP118158.1"/>
</dbReference>
<proteinExistence type="predicted"/>
<name>A0ABD5Y917_9EURY</name>
<gene>
    <name evidence="1" type="ORF">ACFQMA_19495</name>
</gene>
<dbReference type="AlphaFoldDB" id="A0ABD5Y917"/>
<dbReference type="EMBL" id="JBHTAS010000001">
    <property type="protein sequence ID" value="MFC7142007.1"/>
    <property type="molecule type" value="Genomic_DNA"/>
</dbReference>
<evidence type="ECO:0000313" key="1">
    <source>
        <dbReference type="EMBL" id="MFC7142007.1"/>
    </source>
</evidence>
<keyword evidence="2" id="KW-1185">Reference proteome</keyword>
<sequence length="63" mass="7160">MTSYSVELLDGEERGIRVSCDEHGESTEFPPDRRSGTFYCEGCGRELDVGVHTEEWRDLGEMC</sequence>
<accession>A0ABD5Y917</accession>
<evidence type="ECO:0008006" key="3">
    <source>
        <dbReference type="Google" id="ProtNLM"/>
    </source>
</evidence>
<evidence type="ECO:0000313" key="2">
    <source>
        <dbReference type="Proteomes" id="UP001596432"/>
    </source>
</evidence>